<dbReference type="OrthoDB" id="2101473at2759"/>
<dbReference type="OMA" id="WYETNQA"/>
<dbReference type="SUPFAM" id="SSF50475">
    <property type="entry name" value="FMN-binding split barrel"/>
    <property type="match status" value="1"/>
</dbReference>
<dbReference type="Gene3D" id="2.30.110.10">
    <property type="entry name" value="Electron Transport, Fmn-binding Protein, Chain A"/>
    <property type="match status" value="1"/>
</dbReference>
<evidence type="ECO:0000313" key="2">
    <source>
        <dbReference type="EMBL" id="EDK47281.1"/>
    </source>
</evidence>
<dbReference type="Proteomes" id="UP000001996">
    <property type="component" value="Unassembled WGS sequence"/>
</dbReference>
<reference evidence="2 3" key="1">
    <citation type="journal article" date="2009" name="Nature">
        <title>Evolution of pathogenicity and sexual reproduction in eight Candida genomes.</title>
        <authorList>
            <person name="Butler G."/>
            <person name="Rasmussen M.D."/>
            <person name="Lin M.F."/>
            <person name="Santos M.A."/>
            <person name="Sakthikumar S."/>
            <person name="Munro C.A."/>
            <person name="Rheinbay E."/>
            <person name="Grabherr M."/>
            <person name="Forche A."/>
            <person name="Reedy J.L."/>
            <person name="Agrafioti I."/>
            <person name="Arnaud M.B."/>
            <person name="Bates S."/>
            <person name="Brown A.J."/>
            <person name="Brunke S."/>
            <person name="Costanzo M.C."/>
            <person name="Fitzpatrick D.A."/>
            <person name="de Groot P.W."/>
            <person name="Harris D."/>
            <person name="Hoyer L.L."/>
            <person name="Hube B."/>
            <person name="Klis F.M."/>
            <person name="Kodira C."/>
            <person name="Lennard N."/>
            <person name="Logue M.E."/>
            <person name="Martin R."/>
            <person name="Neiman A.M."/>
            <person name="Nikolaou E."/>
            <person name="Quail M.A."/>
            <person name="Quinn J."/>
            <person name="Santos M.C."/>
            <person name="Schmitzberger F.F."/>
            <person name="Sherlock G."/>
            <person name="Shah P."/>
            <person name="Silverstein K.A."/>
            <person name="Skrzypek M.S."/>
            <person name="Soll D."/>
            <person name="Staggs R."/>
            <person name="Stansfield I."/>
            <person name="Stumpf M.P."/>
            <person name="Sudbery P.E."/>
            <person name="Srikantha T."/>
            <person name="Zeng Q."/>
            <person name="Berman J."/>
            <person name="Berriman M."/>
            <person name="Heitman J."/>
            <person name="Gow N.A."/>
            <person name="Lorenz M.C."/>
            <person name="Birren B.W."/>
            <person name="Kellis M."/>
            <person name="Cuomo C.A."/>
        </authorList>
    </citation>
    <scope>NUCLEOTIDE SEQUENCE [LARGE SCALE GENOMIC DNA]</scope>
    <source>
        <strain evidence="3">ATCC 11503 / BCRC 21390 / CBS 2605 / JCM 1781 / NBRC 1676 / NRRL YB-4239</strain>
    </source>
</reference>
<keyword evidence="3" id="KW-1185">Reference proteome</keyword>
<dbReference type="InParanoid" id="A5E773"/>
<evidence type="ECO:0000256" key="1">
    <source>
        <dbReference type="SAM" id="Coils"/>
    </source>
</evidence>
<dbReference type="GeneID" id="5230438"/>
<dbReference type="InterPro" id="IPR012349">
    <property type="entry name" value="Split_barrel_FMN-bd"/>
</dbReference>
<gene>
    <name evidence="2" type="ORF">LELG_05462</name>
</gene>
<keyword evidence="1" id="KW-0175">Coiled coil</keyword>
<sequence>MYVPSQYREEDWDQAAYLVKTYPLATLITTDSNGLIIANHIPFFLKTDTENGGKKLLIAHIAKSNHQLPSLQSNSNVLVIFQSANSYITPDYYPGKPETHKYVPTWDFASVHIYGSSKVIDDFDFVRDQLNNLTNQEEKAQKKEGEKAWKVSDAPEGYLKVMQRGIVGLEIQIESFECKYKFEQEKKSADTEGVIKGLALDGKTQLSKLAVDANARADQKKALKASNTL</sequence>
<dbReference type="AlphaFoldDB" id="A5E773"/>
<dbReference type="FunCoup" id="A5E773">
    <property type="interactions" value="9"/>
</dbReference>
<dbReference type="EMBL" id="CH981533">
    <property type="protein sequence ID" value="EDK47281.1"/>
    <property type="molecule type" value="Genomic_DNA"/>
</dbReference>
<dbReference type="HOGENOM" id="CLU_065853_0_1_1"/>
<name>A5E773_LODEL</name>
<dbReference type="KEGG" id="lel:PVL30_005002"/>
<dbReference type="VEuPathDB" id="FungiDB:LELG_05462"/>
<dbReference type="InterPro" id="IPR007396">
    <property type="entry name" value="TR_PAI2-type"/>
</dbReference>
<organism evidence="2 3">
    <name type="scientific">Lodderomyces elongisporus (strain ATCC 11503 / CBS 2605 / JCM 1781 / NBRC 1676 / NRRL YB-4239)</name>
    <name type="common">Yeast</name>
    <name type="synonym">Saccharomyces elongisporus</name>
    <dbReference type="NCBI Taxonomy" id="379508"/>
    <lineage>
        <taxon>Eukaryota</taxon>
        <taxon>Fungi</taxon>
        <taxon>Dikarya</taxon>
        <taxon>Ascomycota</taxon>
        <taxon>Saccharomycotina</taxon>
        <taxon>Pichiomycetes</taxon>
        <taxon>Debaryomycetaceae</taxon>
        <taxon>Candida/Lodderomyces clade</taxon>
        <taxon>Lodderomyces</taxon>
    </lineage>
</organism>
<dbReference type="Pfam" id="PF04299">
    <property type="entry name" value="FMN_bind_2"/>
    <property type="match status" value="1"/>
</dbReference>
<dbReference type="PIRSF" id="PIRSF010372">
    <property type="entry name" value="PaiB"/>
    <property type="match status" value="1"/>
</dbReference>
<feature type="coiled-coil region" evidence="1">
    <location>
        <begin position="123"/>
        <end position="186"/>
    </location>
</feature>
<dbReference type="PANTHER" id="PTHR35802">
    <property type="entry name" value="PROTEASE SYNTHASE AND SPORULATION PROTEIN PAI 2"/>
    <property type="match status" value="1"/>
</dbReference>
<evidence type="ECO:0008006" key="4">
    <source>
        <dbReference type="Google" id="ProtNLM"/>
    </source>
</evidence>
<accession>A5E773</accession>
<dbReference type="PANTHER" id="PTHR35802:SF1">
    <property type="entry name" value="PROTEASE SYNTHASE AND SPORULATION PROTEIN PAI 2"/>
    <property type="match status" value="1"/>
</dbReference>
<proteinExistence type="predicted"/>
<dbReference type="eggNOG" id="ENOG502S5C8">
    <property type="taxonomic scope" value="Eukaryota"/>
</dbReference>
<protein>
    <recommendedName>
        <fullName evidence="4">Transcriptional regulator</fullName>
    </recommendedName>
</protein>
<evidence type="ECO:0000313" key="3">
    <source>
        <dbReference type="Proteomes" id="UP000001996"/>
    </source>
</evidence>